<feature type="domain" description="IFT52 central" evidence="2">
    <location>
        <begin position="374"/>
        <end position="455"/>
    </location>
</feature>
<dbReference type="InterPro" id="IPR055458">
    <property type="entry name" value="IFT52_GIFT"/>
</dbReference>
<dbReference type="Proteomes" id="UP000018050">
    <property type="component" value="Unassembled WGS sequence"/>
</dbReference>
<feature type="compositionally biased region" description="Low complexity" evidence="1">
    <location>
        <begin position="548"/>
        <end position="558"/>
    </location>
</feature>
<protein>
    <recommendedName>
        <fullName evidence="6">Intraflagellar transport protein 52</fullName>
    </recommendedName>
</protein>
<reference evidence="4" key="1">
    <citation type="submission" date="2013-10" db="EMBL/GenBank/DDBJ databases">
        <title>Genomic analysis of the causative agents of coccidiosis in chickens.</title>
        <authorList>
            <person name="Reid A.J."/>
            <person name="Blake D."/>
            <person name="Billington K."/>
            <person name="Browne H."/>
            <person name="Dunn M."/>
            <person name="Hung S."/>
            <person name="Kawahara F."/>
            <person name="Miranda-Saavedra D."/>
            <person name="Mourier T."/>
            <person name="Nagra H."/>
            <person name="Otto T.D."/>
            <person name="Rawlings N."/>
            <person name="Sanchez A."/>
            <person name="Sanders M."/>
            <person name="Subramaniam C."/>
            <person name="Tay Y."/>
            <person name="Dear P."/>
            <person name="Doerig C."/>
            <person name="Gruber A."/>
            <person name="Parkinson J."/>
            <person name="Shirley M."/>
            <person name="Wan K.L."/>
            <person name="Berriman M."/>
            <person name="Tomley F."/>
            <person name="Pain A."/>
        </authorList>
    </citation>
    <scope>NUCLEOTIDE SEQUENCE</scope>
    <source>
        <strain evidence="4">Houghton</strain>
    </source>
</reference>
<dbReference type="AlphaFoldDB" id="U6GYU8"/>
<keyword evidence="5" id="KW-1185">Reference proteome</keyword>
<feature type="compositionally biased region" description="Basic residues" evidence="1">
    <location>
        <begin position="559"/>
        <end position="569"/>
    </location>
</feature>
<dbReference type="Pfam" id="PF23355">
    <property type="entry name" value="IFT52_GIFT"/>
    <property type="match status" value="1"/>
</dbReference>
<organism evidence="4 5">
    <name type="scientific">Eimeria acervulina</name>
    <name type="common">Coccidian parasite</name>
    <dbReference type="NCBI Taxonomy" id="5801"/>
    <lineage>
        <taxon>Eukaryota</taxon>
        <taxon>Sar</taxon>
        <taxon>Alveolata</taxon>
        <taxon>Apicomplexa</taxon>
        <taxon>Conoidasida</taxon>
        <taxon>Coccidia</taxon>
        <taxon>Eucoccidiorida</taxon>
        <taxon>Eimeriorina</taxon>
        <taxon>Eimeriidae</taxon>
        <taxon>Eimeria</taxon>
    </lineage>
</organism>
<dbReference type="EMBL" id="HG673467">
    <property type="protein sequence ID" value="CDI83689.1"/>
    <property type="molecule type" value="Genomic_DNA"/>
</dbReference>
<dbReference type="GO" id="GO:0005814">
    <property type="term" value="C:centriole"/>
    <property type="evidence" value="ECO:0007669"/>
    <property type="project" value="TreeGrafter"/>
</dbReference>
<reference evidence="4" key="2">
    <citation type="submission" date="2013-10" db="EMBL/GenBank/DDBJ databases">
        <authorList>
            <person name="Aslett M."/>
        </authorList>
    </citation>
    <scope>NUCLEOTIDE SEQUENCE</scope>
    <source>
        <strain evidence="4">Houghton</strain>
    </source>
</reference>
<evidence type="ECO:0000313" key="5">
    <source>
        <dbReference type="Proteomes" id="UP000018050"/>
    </source>
</evidence>
<proteinExistence type="predicted"/>
<feature type="region of interest" description="Disordered" evidence="1">
    <location>
        <begin position="1"/>
        <end position="22"/>
    </location>
</feature>
<dbReference type="RefSeq" id="XP_013247220.1">
    <property type="nucleotide sequence ID" value="XM_013391766.1"/>
</dbReference>
<dbReference type="InterPro" id="IPR055460">
    <property type="entry name" value="IFT52_central"/>
</dbReference>
<evidence type="ECO:0000313" key="4">
    <source>
        <dbReference type="EMBL" id="CDI83689.1"/>
    </source>
</evidence>
<dbReference type="PANTHER" id="PTHR12969">
    <property type="entry name" value="NGD5/OSM-6/IFT52"/>
    <property type="match status" value="1"/>
</dbReference>
<evidence type="ECO:0008006" key="6">
    <source>
        <dbReference type="Google" id="ProtNLM"/>
    </source>
</evidence>
<name>U6GYU8_EIMAC</name>
<feature type="compositionally biased region" description="Polar residues" evidence="1">
    <location>
        <begin position="133"/>
        <end position="155"/>
    </location>
</feature>
<dbReference type="OrthoDB" id="10259368at2759"/>
<evidence type="ECO:0000256" key="1">
    <source>
        <dbReference type="SAM" id="MobiDB-lite"/>
    </source>
</evidence>
<sequence>MLPQHQTHFPCPPSRTPLQQPQQQQRIVVAFDVSKGETIEPNDPSLRRFCRLLQQLGCTCVVNRSLLSLERLQRHGVSLLVMGNPVKPFTADELQSLKLFLQTPQTDAEALASAANAAGAVVPAEPQNAITIGASPSATSNGKQVTASAEKTPTTGARDPTVGRTEGSAGSSANLRRVHSIFVLGGSGNSSTNVNFLLEEMGLSLAADSVVAVMPPAPQQQQRGINHPREVVLQQHQLVGEKLQQEMQQQQNGANGMGGSNGSGGNVFVYPYGSTVYVQAPAVPLLCSSNCCNPCQRPLIGAAAAAGGGVVIASGSSQLLRDTYLNLYSNTELVHLLVQLLLGRVALHKLQPSTGEAAAAISKYTRQADTEVLSLLPQPCLEAPPDVPGDFRLLHQQQSFALQHRLLLEVQQLLHQINTNPIGQPLELIKPKLLQPFPPLRPAVNPPITPSLPAPSLPLVDLDDLTMSLQQRLLATAAAAVANFDTNAQAATAAESITTRALEPITLLPYAAETAAALQPERESSLVNFVLAAASVTGLYLPTEKQKQQSQVYPQQQKRPQHKYYKGSHHQAIGRDTRARAALVRLLLCTLERRCGQT</sequence>
<accession>U6GYU8</accession>
<feature type="region of interest" description="Disordered" evidence="1">
    <location>
        <begin position="546"/>
        <end position="571"/>
    </location>
</feature>
<feature type="region of interest" description="Disordered" evidence="1">
    <location>
        <begin position="133"/>
        <end position="171"/>
    </location>
</feature>
<dbReference type="OMA" id="CLEAPPD"/>
<evidence type="ECO:0000259" key="3">
    <source>
        <dbReference type="Pfam" id="PF23355"/>
    </source>
</evidence>
<dbReference type="GO" id="GO:0060271">
    <property type="term" value="P:cilium assembly"/>
    <property type="evidence" value="ECO:0007669"/>
    <property type="project" value="TreeGrafter"/>
</dbReference>
<feature type="domain" description="IFT52 GIFT" evidence="3">
    <location>
        <begin position="185"/>
        <end position="342"/>
    </location>
</feature>
<dbReference type="GO" id="GO:0042073">
    <property type="term" value="P:intraciliary transport"/>
    <property type="evidence" value="ECO:0007669"/>
    <property type="project" value="TreeGrafter"/>
</dbReference>
<dbReference type="Pfam" id="PF23352">
    <property type="entry name" value="IFT52_central"/>
    <property type="match status" value="1"/>
</dbReference>
<evidence type="ECO:0000259" key="2">
    <source>
        <dbReference type="Pfam" id="PF23352"/>
    </source>
</evidence>
<dbReference type="InterPro" id="IPR039975">
    <property type="entry name" value="IFT52"/>
</dbReference>
<dbReference type="VEuPathDB" id="ToxoDB:EAH_00042000"/>
<dbReference type="GO" id="GO:0005929">
    <property type="term" value="C:cilium"/>
    <property type="evidence" value="ECO:0007669"/>
    <property type="project" value="TreeGrafter"/>
</dbReference>
<gene>
    <name evidence="4" type="ORF">EAH_00042000</name>
</gene>
<dbReference type="GO" id="GO:0030992">
    <property type="term" value="C:intraciliary transport particle B"/>
    <property type="evidence" value="ECO:0007669"/>
    <property type="project" value="TreeGrafter"/>
</dbReference>
<dbReference type="GeneID" id="25272270"/>
<dbReference type="PANTHER" id="PTHR12969:SF7">
    <property type="entry name" value="INTRAFLAGELLAR TRANSPORT PROTEIN 52 HOMOLOG"/>
    <property type="match status" value="1"/>
</dbReference>